<accession>A0A0P0WUF3</accession>
<name>A0A0P0WUF3_ORYSJ</name>
<dbReference type="PaxDb" id="39947-A0A0P0WUF3"/>
<dbReference type="InParanoid" id="A0A0P0WUF3"/>
<reference evidence="1 2" key="3">
    <citation type="journal article" date="2013" name="Rice">
        <title>Improvement of the Oryza sativa Nipponbare reference genome using next generation sequence and optical map data.</title>
        <authorList>
            <person name="Kawahara Y."/>
            <person name="de la Bastide M."/>
            <person name="Hamilton J.P."/>
            <person name="Kanamori H."/>
            <person name="McCombie W.R."/>
            <person name="Ouyang S."/>
            <person name="Schwartz D.C."/>
            <person name="Tanaka T."/>
            <person name="Wu J."/>
            <person name="Zhou S."/>
            <person name="Childs K.L."/>
            <person name="Davidson R.M."/>
            <person name="Lin H."/>
            <person name="Quesada-Ocampo L."/>
            <person name="Vaillancourt B."/>
            <person name="Sakai H."/>
            <person name="Lee S.S."/>
            <person name="Kim J."/>
            <person name="Numa H."/>
            <person name="Itoh T."/>
            <person name="Buell C.R."/>
            <person name="Matsumoto T."/>
        </authorList>
    </citation>
    <scope>NUCLEOTIDE SEQUENCE [LARGE SCALE GENOMIC DNA]</scope>
    <source>
        <strain evidence="2">cv. Nipponbare</strain>
    </source>
</reference>
<keyword evidence="2" id="KW-1185">Reference proteome</keyword>
<proteinExistence type="predicted"/>
<reference evidence="1 2" key="2">
    <citation type="journal article" date="2013" name="Plant Cell Physiol.">
        <title>Rice Annotation Project Database (RAP-DB): an integrative and interactive database for rice genomics.</title>
        <authorList>
            <person name="Sakai H."/>
            <person name="Lee S.S."/>
            <person name="Tanaka T."/>
            <person name="Numa H."/>
            <person name="Kim J."/>
            <person name="Kawahara Y."/>
            <person name="Wakimoto H."/>
            <person name="Yang C.C."/>
            <person name="Iwamoto M."/>
            <person name="Abe T."/>
            <person name="Yamada Y."/>
            <person name="Muto A."/>
            <person name="Inokuchi H."/>
            <person name="Ikemura T."/>
            <person name="Matsumoto T."/>
            <person name="Sasaki T."/>
            <person name="Itoh T."/>
        </authorList>
    </citation>
    <scope>NUCLEOTIDE SEQUENCE [LARGE SCALE GENOMIC DNA]</scope>
    <source>
        <strain evidence="2">cv. Nipponbare</strain>
    </source>
</reference>
<evidence type="ECO:0000313" key="2">
    <source>
        <dbReference type="Proteomes" id="UP000059680"/>
    </source>
</evidence>
<sequence>MDPPPPPSPILPRFKSAPYLVPLSSYLPPWRHAFKTLLSFVGSSLPHPPHRLVASPASMRVYIAIYQESLSWLTGEVDDTVVDEGVTVSLPTAILAWGEDHTHISPLSWWLMQYFSPALSHLILINEVLLACFPHSLRTFA</sequence>
<reference evidence="2" key="1">
    <citation type="journal article" date="2005" name="Nature">
        <title>The map-based sequence of the rice genome.</title>
        <authorList>
            <consortium name="International rice genome sequencing project (IRGSP)"/>
            <person name="Matsumoto T."/>
            <person name="Wu J."/>
            <person name="Kanamori H."/>
            <person name="Katayose Y."/>
            <person name="Fujisawa M."/>
            <person name="Namiki N."/>
            <person name="Mizuno H."/>
            <person name="Yamamoto K."/>
            <person name="Antonio B.A."/>
            <person name="Baba T."/>
            <person name="Sakata K."/>
            <person name="Nagamura Y."/>
            <person name="Aoki H."/>
            <person name="Arikawa K."/>
            <person name="Arita K."/>
            <person name="Bito T."/>
            <person name="Chiden Y."/>
            <person name="Fujitsuka N."/>
            <person name="Fukunaka R."/>
            <person name="Hamada M."/>
            <person name="Harada C."/>
            <person name="Hayashi A."/>
            <person name="Hijishita S."/>
            <person name="Honda M."/>
            <person name="Hosokawa S."/>
            <person name="Ichikawa Y."/>
            <person name="Idonuma A."/>
            <person name="Iijima M."/>
            <person name="Ikeda M."/>
            <person name="Ikeno M."/>
            <person name="Ito K."/>
            <person name="Ito S."/>
            <person name="Ito T."/>
            <person name="Ito Y."/>
            <person name="Ito Y."/>
            <person name="Iwabuchi A."/>
            <person name="Kamiya K."/>
            <person name="Karasawa W."/>
            <person name="Kurita K."/>
            <person name="Katagiri S."/>
            <person name="Kikuta A."/>
            <person name="Kobayashi H."/>
            <person name="Kobayashi N."/>
            <person name="Machita K."/>
            <person name="Maehara T."/>
            <person name="Masukawa M."/>
            <person name="Mizubayashi T."/>
            <person name="Mukai Y."/>
            <person name="Nagasaki H."/>
            <person name="Nagata Y."/>
            <person name="Naito S."/>
            <person name="Nakashima M."/>
            <person name="Nakama Y."/>
            <person name="Nakamichi Y."/>
            <person name="Nakamura M."/>
            <person name="Meguro A."/>
            <person name="Negishi M."/>
            <person name="Ohta I."/>
            <person name="Ohta T."/>
            <person name="Okamoto M."/>
            <person name="Ono N."/>
            <person name="Saji S."/>
            <person name="Sakaguchi M."/>
            <person name="Sakai K."/>
            <person name="Shibata M."/>
            <person name="Shimokawa T."/>
            <person name="Song J."/>
            <person name="Takazaki Y."/>
            <person name="Terasawa K."/>
            <person name="Tsugane M."/>
            <person name="Tsuji K."/>
            <person name="Ueda S."/>
            <person name="Waki K."/>
            <person name="Yamagata H."/>
            <person name="Yamamoto M."/>
            <person name="Yamamoto S."/>
            <person name="Yamane H."/>
            <person name="Yoshiki S."/>
            <person name="Yoshihara R."/>
            <person name="Yukawa K."/>
            <person name="Zhong H."/>
            <person name="Yano M."/>
            <person name="Yuan Q."/>
            <person name="Ouyang S."/>
            <person name="Liu J."/>
            <person name="Jones K.M."/>
            <person name="Gansberger K."/>
            <person name="Moffat K."/>
            <person name="Hill J."/>
            <person name="Bera J."/>
            <person name="Fadrosh D."/>
            <person name="Jin S."/>
            <person name="Johri S."/>
            <person name="Kim M."/>
            <person name="Overton L."/>
            <person name="Reardon M."/>
            <person name="Tsitrin T."/>
            <person name="Vuong H."/>
            <person name="Weaver B."/>
            <person name="Ciecko A."/>
            <person name="Tallon L."/>
            <person name="Jackson J."/>
            <person name="Pai G."/>
            <person name="Aken S.V."/>
            <person name="Utterback T."/>
            <person name="Reidmuller S."/>
            <person name="Feldblyum T."/>
            <person name="Hsiao J."/>
            <person name="Zismann V."/>
            <person name="Iobst S."/>
            <person name="de Vazeille A.R."/>
            <person name="Buell C.R."/>
            <person name="Ying K."/>
            <person name="Li Y."/>
            <person name="Lu T."/>
            <person name="Huang Y."/>
            <person name="Zhao Q."/>
            <person name="Feng Q."/>
            <person name="Zhang L."/>
            <person name="Zhu J."/>
            <person name="Weng Q."/>
            <person name="Mu J."/>
            <person name="Lu Y."/>
            <person name="Fan D."/>
            <person name="Liu Y."/>
            <person name="Guan J."/>
            <person name="Zhang Y."/>
            <person name="Yu S."/>
            <person name="Liu X."/>
            <person name="Zhang Y."/>
            <person name="Hong G."/>
            <person name="Han B."/>
            <person name="Choisne N."/>
            <person name="Demange N."/>
            <person name="Orjeda G."/>
            <person name="Samain S."/>
            <person name="Cattolico L."/>
            <person name="Pelletier E."/>
            <person name="Couloux A."/>
            <person name="Segurens B."/>
            <person name="Wincker P."/>
            <person name="D'Hont A."/>
            <person name="Scarpelli C."/>
            <person name="Weissenbach J."/>
            <person name="Salanoubat M."/>
            <person name="Quetier F."/>
            <person name="Yu Y."/>
            <person name="Kim H.R."/>
            <person name="Rambo T."/>
            <person name="Currie J."/>
            <person name="Collura K."/>
            <person name="Luo M."/>
            <person name="Yang T."/>
            <person name="Ammiraju J.S.S."/>
            <person name="Engler F."/>
            <person name="Soderlund C."/>
            <person name="Wing R.A."/>
            <person name="Palmer L.E."/>
            <person name="de la Bastide M."/>
            <person name="Spiegel L."/>
            <person name="Nascimento L."/>
            <person name="Zutavern T."/>
            <person name="O'Shaughnessy A."/>
            <person name="Dike S."/>
            <person name="Dedhia N."/>
            <person name="Preston R."/>
            <person name="Balija V."/>
            <person name="McCombie W.R."/>
            <person name="Chow T."/>
            <person name="Chen H."/>
            <person name="Chung M."/>
            <person name="Chen C."/>
            <person name="Shaw J."/>
            <person name="Wu H."/>
            <person name="Hsiao K."/>
            <person name="Chao Y."/>
            <person name="Chu M."/>
            <person name="Cheng C."/>
            <person name="Hour A."/>
            <person name="Lee P."/>
            <person name="Lin S."/>
            <person name="Lin Y."/>
            <person name="Liou J."/>
            <person name="Liu S."/>
            <person name="Hsing Y."/>
            <person name="Raghuvanshi S."/>
            <person name="Mohanty A."/>
            <person name="Bharti A.K."/>
            <person name="Gaur A."/>
            <person name="Gupta V."/>
            <person name="Kumar D."/>
            <person name="Ravi V."/>
            <person name="Vij S."/>
            <person name="Kapur A."/>
            <person name="Khurana P."/>
            <person name="Khurana P."/>
            <person name="Khurana J.P."/>
            <person name="Tyagi A.K."/>
            <person name="Gaikwad K."/>
            <person name="Singh A."/>
            <person name="Dalal V."/>
            <person name="Srivastava S."/>
            <person name="Dixit A."/>
            <person name="Pal A.K."/>
            <person name="Ghazi I.A."/>
            <person name="Yadav M."/>
            <person name="Pandit A."/>
            <person name="Bhargava A."/>
            <person name="Sureshbabu K."/>
            <person name="Batra K."/>
            <person name="Sharma T.R."/>
            <person name="Mohapatra T."/>
            <person name="Singh N.K."/>
            <person name="Messing J."/>
            <person name="Nelson A.B."/>
            <person name="Fuks G."/>
            <person name="Kavchok S."/>
            <person name="Keizer G."/>
            <person name="Linton E."/>
            <person name="Llaca V."/>
            <person name="Song R."/>
            <person name="Tanyolac B."/>
            <person name="Young S."/>
            <person name="Ho-Il K."/>
            <person name="Hahn J.H."/>
            <person name="Sangsakoo G."/>
            <person name="Vanavichit A."/>
            <person name="de Mattos Luiz.A.T."/>
            <person name="Zimmer P.D."/>
            <person name="Malone G."/>
            <person name="Dellagostin O."/>
            <person name="de Oliveira A.C."/>
            <person name="Bevan M."/>
            <person name="Bancroft I."/>
            <person name="Minx P."/>
            <person name="Cordum H."/>
            <person name="Wilson R."/>
            <person name="Cheng Z."/>
            <person name="Jin W."/>
            <person name="Jiang J."/>
            <person name="Leong S.A."/>
            <person name="Iwama H."/>
            <person name="Gojobori T."/>
            <person name="Itoh T."/>
            <person name="Niimura Y."/>
            <person name="Fujii Y."/>
            <person name="Habara T."/>
            <person name="Sakai H."/>
            <person name="Sato Y."/>
            <person name="Wilson G."/>
            <person name="Kumar K."/>
            <person name="McCouch S."/>
            <person name="Juretic N."/>
            <person name="Hoen D."/>
            <person name="Wright S."/>
            <person name="Bruskiewich R."/>
            <person name="Bureau T."/>
            <person name="Miyao A."/>
            <person name="Hirochika H."/>
            <person name="Nishikawa T."/>
            <person name="Kadowaki K."/>
            <person name="Sugiura M."/>
            <person name="Burr B."/>
            <person name="Sasaki T."/>
        </authorList>
    </citation>
    <scope>NUCLEOTIDE SEQUENCE [LARGE SCALE GENOMIC DNA]</scope>
    <source>
        <strain evidence="2">cv. Nipponbare</strain>
    </source>
</reference>
<dbReference type="AlphaFoldDB" id="A0A0P0WUF3"/>
<organism evidence="1 2">
    <name type="scientific">Oryza sativa subsp. japonica</name>
    <name type="common">Rice</name>
    <dbReference type="NCBI Taxonomy" id="39947"/>
    <lineage>
        <taxon>Eukaryota</taxon>
        <taxon>Viridiplantae</taxon>
        <taxon>Streptophyta</taxon>
        <taxon>Embryophyta</taxon>
        <taxon>Tracheophyta</taxon>
        <taxon>Spermatophyta</taxon>
        <taxon>Magnoliopsida</taxon>
        <taxon>Liliopsida</taxon>
        <taxon>Poales</taxon>
        <taxon>Poaceae</taxon>
        <taxon>BOP clade</taxon>
        <taxon>Oryzoideae</taxon>
        <taxon>Oryzeae</taxon>
        <taxon>Oryzinae</taxon>
        <taxon>Oryza</taxon>
        <taxon>Oryza sativa</taxon>
    </lineage>
</organism>
<gene>
    <name evidence="1" type="ordered locus">Os06g0215937</name>
    <name evidence="1" type="ORF">OSNPB_060215937</name>
</gene>
<evidence type="ECO:0000313" key="1">
    <source>
        <dbReference type="EMBL" id="BAS96784.1"/>
    </source>
</evidence>
<protein>
    <submittedName>
        <fullName evidence="1">Os06g0215937 protein</fullName>
    </submittedName>
</protein>
<dbReference type="Proteomes" id="UP000059680">
    <property type="component" value="Chromosome 6"/>
</dbReference>
<dbReference type="EMBL" id="AP014962">
    <property type="protein sequence ID" value="BAS96784.1"/>
    <property type="molecule type" value="Genomic_DNA"/>
</dbReference>